<name>A0ABR2JQG5_9EUKA</name>
<evidence type="ECO:0000256" key="8">
    <source>
        <dbReference type="ARBA" id="ARBA00022840"/>
    </source>
</evidence>
<dbReference type="InterPro" id="IPR018485">
    <property type="entry name" value="FGGY_C"/>
</dbReference>
<keyword evidence="4 10" id="KW-0808">Transferase</keyword>
<comment type="pathway">
    <text evidence="1">Polyol metabolism; glycerol degradation via glycerol kinase pathway; sn-glycerol 3-phosphate from glycerol: step 1/1.</text>
</comment>
<keyword evidence="14" id="KW-1185">Reference proteome</keyword>
<dbReference type="NCBIfam" id="NF000756">
    <property type="entry name" value="PRK00047.1"/>
    <property type="match status" value="1"/>
</dbReference>
<feature type="domain" description="Carbohydrate kinase FGGY C-terminal" evidence="12">
    <location>
        <begin position="270"/>
        <end position="465"/>
    </location>
</feature>
<evidence type="ECO:0000256" key="4">
    <source>
        <dbReference type="ARBA" id="ARBA00022679"/>
    </source>
</evidence>
<dbReference type="PROSITE" id="PS00933">
    <property type="entry name" value="FGGY_KINASES_1"/>
    <property type="match status" value="1"/>
</dbReference>
<comment type="caution">
    <text evidence="13">The sequence shown here is derived from an EMBL/GenBank/DDBJ whole genome shotgun (WGS) entry which is preliminary data.</text>
</comment>
<proteinExistence type="inferred from homology"/>
<dbReference type="InterPro" id="IPR000577">
    <property type="entry name" value="Carb_kinase_FGGY"/>
</dbReference>
<reference evidence="13 14" key="1">
    <citation type="submission" date="2024-04" db="EMBL/GenBank/DDBJ databases">
        <title>Tritrichomonas musculus Genome.</title>
        <authorList>
            <person name="Alves-Ferreira E."/>
            <person name="Grigg M."/>
            <person name="Lorenzi H."/>
            <person name="Galac M."/>
        </authorList>
    </citation>
    <scope>NUCLEOTIDE SEQUENCE [LARGE SCALE GENOMIC DNA]</scope>
    <source>
        <strain evidence="13 14">EAF2021</strain>
    </source>
</reference>
<evidence type="ECO:0000256" key="2">
    <source>
        <dbReference type="ARBA" id="ARBA00009156"/>
    </source>
</evidence>
<dbReference type="InterPro" id="IPR042018">
    <property type="entry name" value="GK1-3_metazoan-type"/>
</dbReference>
<evidence type="ECO:0000256" key="10">
    <source>
        <dbReference type="RuleBase" id="RU003733"/>
    </source>
</evidence>
<evidence type="ECO:0000256" key="7">
    <source>
        <dbReference type="ARBA" id="ARBA00022798"/>
    </source>
</evidence>
<keyword evidence="5" id="KW-0547">Nucleotide-binding</keyword>
<dbReference type="PANTHER" id="PTHR10196">
    <property type="entry name" value="SUGAR KINASE"/>
    <property type="match status" value="1"/>
</dbReference>
<evidence type="ECO:0000259" key="12">
    <source>
        <dbReference type="Pfam" id="PF02782"/>
    </source>
</evidence>
<gene>
    <name evidence="13" type="ORF">M9Y10_003146</name>
</gene>
<accession>A0ABR2JQG5</accession>
<dbReference type="PANTHER" id="PTHR10196:SF69">
    <property type="entry name" value="GLYCEROL KINASE"/>
    <property type="match status" value="1"/>
</dbReference>
<evidence type="ECO:0000313" key="13">
    <source>
        <dbReference type="EMBL" id="KAK8880472.1"/>
    </source>
</evidence>
<dbReference type="PIRSF" id="PIRSF000538">
    <property type="entry name" value="GlpK"/>
    <property type="match status" value="1"/>
</dbReference>
<dbReference type="PROSITE" id="PS00445">
    <property type="entry name" value="FGGY_KINASES_2"/>
    <property type="match status" value="1"/>
</dbReference>
<organism evidence="13 14">
    <name type="scientific">Tritrichomonas musculus</name>
    <dbReference type="NCBI Taxonomy" id="1915356"/>
    <lineage>
        <taxon>Eukaryota</taxon>
        <taxon>Metamonada</taxon>
        <taxon>Parabasalia</taxon>
        <taxon>Tritrichomonadida</taxon>
        <taxon>Tritrichomonadidae</taxon>
        <taxon>Tritrichomonas</taxon>
    </lineage>
</organism>
<dbReference type="EC" id="2.7.1.30" evidence="3"/>
<dbReference type="InterPro" id="IPR043129">
    <property type="entry name" value="ATPase_NBD"/>
</dbReference>
<evidence type="ECO:0000256" key="9">
    <source>
        <dbReference type="ARBA" id="ARBA00043149"/>
    </source>
</evidence>
<dbReference type="Proteomes" id="UP001470230">
    <property type="component" value="Unassembled WGS sequence"/>
</dbReference>
<dbReference type="EMBL" id="JAPFFF010000010">
    <property type="protein sequence ID" value="KAK8880472.1"/>
    <property type="molecule type" value="Genomic_DNA"/>
</dbReference>
<evidence type="ECO:0000259" key="11">
    <source>
        <dbReference type="Pfam" id="PF00370"/>
    </source>
</evidence>
<sequence length="522" mass="57635">MADSHSEAKLIGAIDIGTSSTRFTVYSETGETLVSHHIIVPRLTPQPEWIEQDPNKIIESVGICFHEVAEKLKAIGKSSHDIKAIGISNQRETLIVWDKETGKPLYNAIIWCDNRNAELVLNLIEKYGNNHFQKINGLTLSTYFTATKILWLRQNEPKIAEAIDNGQCMLGTVDSFIVYNLTGCKTYATDVSNASRTFLMNIHTLEWDDELCNIFHVPKKVLPEIRSSSEIYGYVCGKFSELEGVAISGVVGDQQASLIGTGCVNQGNAKINYGTGCFLLYNTGTTPHFSEKGLITTVAYKLGKEAPTIYAIEGSVATCGLAVQWLSNILDCPEVSSPQSDSNQPQTLHELASSVPNNDGVYFVPAFSGLFCPYWKPTARGCLIGLTAHTNRGHIARAVLEGIAFQTMDVLNVTEMPLSEIRVDGGLSKSSLLLQFQADVLGISVKRPADVETTSMGAAIAAAYGIGMKDTFINQKERNMTVFSPKMSTRERRKKTRMWKKAIQRSMDWIDADDYEYETENI</sequence>
<dbReference type="NCBIfam" id="TIGR01311">
    <property type="entry name" value="glycerol_kin"/>
    <property type="match status" value="1"/>
</dbReference>
<feature type="domain" description="Carbohydrate kinase FGGY N-terminal" evidence="11">
    <location>
        <begin position="11"/>
        <end position="260"/>
    </location>
</feature>
<keyword evidence="7" id="KW-0319">Glycerol metabolism</keyword>
<evidence type="ECO:0000256" key="6">
    <source>
        <dbReference type="ARBA" id="ARBA00022777"/>
    </source>
</evidence>
<dbReference type="Gene3D" id="3.30.420.40">
    <property type="match status" value="2"/>
</dbReference>
<evidence type="ECO:0000313" key="14">
    <source>
        <dbReference type="Proteomes" id="UP001470230"/>
    </source>
</evidence>
<dbReference type="InterPro" id="IPR018484">
    <property type="entry name" value="FGGY_N"/>
</dbReference>
<dbReference type="InterPro" id="IPR005999">
    <property type="entry name" value="Glycerol_kin"/>
</dbReference>
<dbReference type="InterPro" id="IPR018483">
    <property type="entry name" value="Carb_kinase_FGGY_CS"/>
</dbReference>
<dbReference type="SUPFAM" id="SSF53067">
    <property type="entry name" value="Actin-like ATPase domain"/>
    <property type="match status" value="2"/>
</dbReference>
<dbReference type="Pfam" id="PF00370">
    <property type="entry name" value="FGGY_N"/>
    <property type="match status" value="1"/>
</dbReference>
<evidence type="ECO:0000256" key="5">
    <source>
        <dbReference type="ARBA" id="ARBA00022741"/>
    </source>
</evidence>
<protein>
    <recommendedName>
        <fullName evidence="3">glycerol kinase</fullName>
        <ecNumber evidence="3">2.7.1.30</ecNumber>
    </recommendedName>
    <alternativeName>
        <fullName evidence="9">ATP:glycerol 3-phosphotransferase</fullName>
    </alternativeName>
</protein>
<dbReference type="Pfam" id="PF02782">
    <property type="entry name" value="FGGY_C"/>
    <property type="match status" value="1"/>
</dbReference>
<keyword evidence="6 10" id="KW-0418">Kinase</keyword>
<evidence type="ECO:0000256" key="1">
    <source>
        <dbReference type="ARBA" id="ARBA00005190"/>
    </source>
</evidence>
<comment type="similarity">
    <text evidence="2 10">Belongs to the FGGY kinase family.</text>
</comment>
<dbReference type="CDD" id="cd07792">
    <property type="entry name" value="ASKHA_NBD_FGGY_GK1-3-like"/>
    <property type="match status" value="1"/>
</dbReference>
<evidence type="ECO:0000256" key="3">
    <source>
        <dbReference type="ARBA" id="ARBA00012099"/>
    </source>
</evidence>
<keyword evidence="8" id="KW-0067">ATP-binding</keyword>